<evidence type="ECO:0000313" key="3">
    <source>
        <dbReference type="EMBL" id="KZT05344.1"/>
    </source>
</evidence>
<dbReference type="PANTHER" id="PTHR34883:SF15">
    <property type="entry name" value="EXTRACELLULAR SERINE-RICH PROTEIN"/>
    <property type="match status" value="1"/>
</dbReference>
<dbReference type="AlphaFoldDB" id="A0A165DPL5"/>
<dbReference type="SUPFAM" id="SSF49503">
    <property type="entry name" value="Cupredoxins"/>
    <property type="match status" value="1"/>
</dbReference>
<dbReference type="InterPro" id="IPR052953">
    <property type="entry name" value="Ser-rich/MCO-related"/>
</dbReference>
<accession>A0A165DPL5</accession>
<dbReference type="Proteomes" id="UP000076871">
    <property type="component" value="Unassembled WGS sequence"/>
</dbReference>
<proteinExistence type="predicted"/>
<evidence type="ECO:0000256" key="1">
    <source>
        <dbReference type="SAM" id="MobiDB-lite"/>
    </source>
</evidence>
<dbReference type="GeneID" id="63826166"/>
<dbReference type="EMBL" id="KV427630">
    <property type="protein sequence ID" value="KZT05344.1"/>
    <property type="molecule type" value="Genomic_DNA"/>
</dbReference>
<dbReference type="Gene3D" id="2.60.40.420">
    <property type="entry name" value="Cupredoxins - blue copper proteins"/>
    <property type="match status" value="1"/>
</dbReference>
<dbReference type="InParanoid" id="A0A165DPL5"/>
<evidence type="ECO:0008006" key="5">
    <source>
        <dbReference type="Google" id="ProtNLM"/>
    </source>
</evidence>
<sequence length="213" mass="21236">MYALSLAVSALAASVVSATQWNITVGLNTTTNASLVFQPGEVHAVIGDTVVFNFTTGNHTATQSTFASPCIVANEVNSTINGFNSGFRDAGNETAITQLTVPITSNDSIWFFDYNTCGEGGVGVINANDSSTQTLLGFIRNAKRLNGTATSSSASSSATSTGGASSGSSGSKSGSGSSSSSSSTATTSSSAADRNIVVGGLSVIPLVLAALAL</sequence>
<dbReference type="OrthoDB" id="2331100at2759"/>
<keyword evidence="2" id="KW-0732">Signal</keyword>
<feature type="region of interest" description="Disordered" evidence="1">
    <location>
        <begin position="149"/>
        <end position="190"/>
    </location>
</feature>
<gene>
    <name evidence="3" type="ORF">LAESUDRAFT_726977</name>
</gene>
<evidence type="ECO:0000313" key="4">
    <source>
        <dbReference type="Proteomes" id="UP000076871"/>
    </source>
</evidence>
<dbReference type="InterPro" id="IPR008972">
    <property type="entry name" value="Cupredoxin"/>
</dbReference>
<feature type="chain" id="PRO_5007856776" description="Cupredoxin" evidence="2">
    <location>
        <begin position="19"/>
        <end position="213"/>
    </location>
</feature>
<protein>
    <recommendedName>
        <fullName evidence="5">Cupredoxin</fullName>
    </recommendedName>
</protein>
<organism evidence="3 4">
    <name type="scientific">Laetiporus sulphureus 93-53</name>
    <dbReference type="NCBI Taxonomy" id="1314785"/>
    <lineage>
        <taxon>Eukaryota</taxon>
        <taxon>Fungi</taxon>
        <taxon>Dikarya</taxon>
        <taxon>Basidiomycota</taxon>
        <taxon>Agaricomycotina</taxon>
        <taxon>Agaricomycetes</taxon>
        <taxon>Polyporales</taxon>
        <taxon>Laetiporus</taxon>
    </lineage>
</organism>
<reference evidence="3 4" key="1">
    <citation type="journal article" date="2016" name="Mol. Biol. Evol.">
        <title>Comparative Genomics of Early-Diverging Mushroom-Forming Fungi Provides Insights into the Origins of Lignocellulose Decay Capabilities.</title>
        <authorList>
            <person name="Nagy L.G."/>
            <person name="Riley R."/>
            <person name="Tritt A."/>
            <person name="Adam C."/>
            <person name="Daum C."/>
            <person name="Floudas D."/>
            <person name="Sun H."/>
            <person name="Yadav J.S."/>
            <person name="Pangilinan J."/>
            <person name="Larsson K.H."/>
            <person name="Matsuura K."/>
            <person name="Barry K."/>
            <person name="Labutti K."/>
            <person name="Kuo R."/>
            <person name="Ohm R.A."/>
            <person name="Bhattacharya S.S."/>
            <person name="Shirouzu T."/>
            <person name="Yoshinaga Y."/>
            <person name="Martin F.M."/>
            <person name="Grigoriev I.V."/>
            <person name="Hibbett D.S."/>
        </authorList>
    </citation>
    <scope>NUCLEOTIDE SEQUENCE [LARGE SCALE GENOMIC DNA]</scope>
    <source>
        <strain evidence="3 4">93-53</strain>
    </source>
</reference>
<dbReference type="RefSeq" id="XP_040763084.1">
    <property type="nucleotide sequence ID" value="XM_040909137.1"/>
</dbReference>
<dbReference type="PANTHER" id="PTHR34883">
    <property type="entry name" value="SERINE-RICH PROTEIN, PUTATIVE-RELATED-RELATED"/>
    <property type="match status" value="1"/>
</dbReference>
<keyword evidence="4" id="KW-1185">Reference proteome</keyword>
<feature type="signal peptide" evidence="2">
    <location>
        <begin position="1"/>
        <end position="18"/>
    </location>
</feature>
<name>A0A165DPL5_9APHY</name>
<evidence type="ECO:0000256" key="2">
    <source>
        <dbReference type="SAM" id="SignalP"/>
    </source>
</evidence>